<reference evidence="1" key="2">
    <citation type="journal article" date="2024" name="Plant">
        <title>Genomic evolution and insights into agronomic trait innovations of Sesamum species.</title>
        <authorList>
            <person name="Miao H."/>
            <person name="Wang L."/>
            <person name="Qu L."/>
            <person name="Liu H."/>
            <person name="Sun Y."/>
            <person name="Le M."/>
            <person name="Wang Q."/>
            <person name="Wei S."/>
            <person name="Zheng Y."/>
            <person name="Lin W."/>
            <person name="Duan Y."/>
            <person name="Cao H."/>
            <person name="Xiong S."/>
            <person name="Wang X."/>
            <person name="Wei L."/>
            <person name="Li C."/>
            <person name="Ma Q."/>
            <person name="Ju M."/>
            <person name="Zhao R."/>
            <person name="Li G."/>
            <person name="Mu C."/>
            <person name="Tian Q."/>
            <person name="Mei H."/>
            <person name="Zhang T."/>
            <person name="Gao T."/>
            <person name="Zhang H."/>
        </authorList>
    </citation>
    <scope>NUCLEOTIDE SEQUENCE</scope>
    <source>
        <strain evidence="1">KEN1</strain>
    </source>
</reference>
<protein>
    <recommendedName>
        <fullName evidence="2">Reverse transcriptase domain-containing protein</fullName>
    </recommendedName>
</protein>
<accession>A0AAW2UG81</accession>
<evidence type="ECO:0008006" key="2">
    <source>
        <dbReference type="Google" id="ProtNLM"/>
    </source>
</evidence>
<dbReference type="AlphaFoldDB" id="A0AAW2UG81"/>
<dbReference type="EMBL" id="JACGWN010000012">
    <property type="protein sequence ID" value="KAL0415578.1"/>
    <property type="molecule type" value="Genomic_DNA"/>
</dbReference>
<dbReference type="PANTHER" id="PTHR33116:SF78">
    <property type="entry name" value="OS12G0587133 PROTEIN"/>
    <property type="match status" value="1"/>
</dbReference>
<organism evidence="1">
    <name type="scientific">Sesamum latifolium</name>
    <dbReference type="NCBI Taxonomy" id="2727402"/>
    <lineage>
        <taxon>Eukaryota</taxon>
        <taxon>Viridiplantae</taxon>
        <taxon>Streptophyta</taxon>
        <taxon>Embryophyta</taxon>
        <taxon>Tracheophyta</taxon>
        <taxon>Spermatophyta</taxon>
        <taxon>Magnoliopsida</taxon>
        <taxon>eudicotyledons</taxon>
        <taxon>Gunneridae</taxon>
        <taxon>Pentapetalae</taxon>
        <taxon>asterids</taxon>
        <taxon>lamiids</taxon>
        <taxon>Lamiales</taxon>
        <taxon>Pedaliaceae</taxon>
        <taxon>Sesamum</taxon>
    </lineage>
</organism>
<reference evidence="1" key="1">
    <citation type="submission" date="2020-06" db="EMBL/GenBank/DDBJ databases">
        <authorList>
            <person name="Li T."/>
            <person name="Hu X."/>
            <person name="Zhang T."/>
            <person name="Song X."/>
            <person name="Zhang H."/>
            <person name="Dai N."/>
            <person name="Sheng W."/>
            <person name="Hou X."/>
            <person name="Wei L."/>
        </authorList>
    </citation>
    <scope>NUCLEOTIDE SEQUENCE</scope>
    <source>
        <strain evidence="1">KEN1</strain>
        <tissue evidence="1">Leaf</tissue>
    </source>
</reference>
<dbReference type="PANTHER" id="PTHR33116">
    <property type="entry name" value="REVERSE TRANSCRIPTASE ZINC-BINDING DOMAIN-CONTAINING PROTEIN-RELATED-RELATED"/>
    <property type="match status" value="1"/>
</dbReference>
<sequence>MVKRSDQCSRVFFRKVATRRASKRVFQIMDEEGRTHTSKEDVVNEFVSFYRRLLGERRREFIDLRYLRPWVRHVITQEEASALIQPVSREKIKLAFFDIEEDKAPGPDGYSSGFYKAAWPIIGEEITMRSWNFSLQAFVEASEHYVTSTHTEVLDKLVSPSQNAFVPGRSIGDNILLAQELLTGYNQQRLPKRCVLKDGGFSYHWKCEGIGLFQLCFADDLLLFCKADIPSVTVFKRGLEEFAKLSGLRANPQKSQMILSRSAFGMRESLLNILGFPEGHLPLRYLGLPLLSSRLTISDCQPLLIKIDSRIKGWEGIQLSFAGRLQLIKSVLLALNIYWAMAFILPKGVIKEVEKRLRGFLWKGHSNEGYPKVAWNLVCRPIEEGGQGIRDLHALNRALMSRHLWNVIIGSSTSIWVTWIVHHSLRDKSI</sequence>
<gene>
    <name evidence="1" type="ORF">Slati_3389700</name>
</gene>
<name>A0AAW2UG81_9LAMI</name>
<proteinExistence type="predicted"/>
<evidence type="ECO:0000313" key="1">
    <source>
        <dbReference type="EMBL" id="KAL0415578.1"/>
    </source>
</evidence>
<comment type="caution">
    <text evidence="1">The sequence shown here is derived from an EMBL/GenBank/DDBJ whole genome shotgun (WGS) entry which is preliminary data.</text>
</comment>